<evidence type="ECO:0008006" key="5">
    <source>
        <dbReference type="Google" id="ProtNLM"/>
    </source>
</evidence>
<feature type="transmembrane region" description="Helical" evidence="2">
    <location>
        <begin position="167"/>
        <end position="184"/>
    </location>
</feature>
<comment type="caution">
    <text evidence="3">The sequence shown here is derived from an EMBL/GenBank/DDBJ whole genome shotgun (WGS) entry which is preliminary data.</text>
</comment>
<accession>A0A1S1PQT3</accession>
<dbReference type="EMBL" id="MAXA01000232">
    <property type="protein sequence ID" value="OHV25133.1"/>
    <property type="molecule type" value="Genomic_DNA"/>
</dbReference>
<dbReference type="InterPro" id="IPR025445">
    <property type="entry name" value="DUF4191"/>
</dbReference>
<protein>
    <recommendedName>
        <fullName evidence="5">DUF4191 domain-containing protein</fullName>
    </recommendedName>
</protein>
<dbReference type="Pfam" id="PF13829">
    <property type="entry name" value="DUF4191"/>
    <property type="match status" value="1"/>
</dbReference>
<keyword evidence="2" id="KW-0812">Transmembrane</keyword>
<gene>
    <name evidence="3" type="ORF">BBK14_22605</name>
</gene>
<evidence type="ECO:0000313" key="3">
    <source>
        <dbReference type="EMBL" id="OHV25133.1"/>
    </source>
</evidence>
<evidence type="ECO:0000256" key="2">
    <source>
        <dbReference type="SAM" id="Phobius"/>
    </source>
</evidence>
<evidence type="ECO:0000313" key="4">
    <source>
        <dbReference type="Proteomes" id="UP000179769"/>
    </source>
</evidence>
<dbReference type="Proteomes" id="UP000179769">
    <property type="component" value="Unassembled WGS sequence"/>
</dbReference>
<dbReference type="OrthoDB" id="8479889at2"/>
<organism evidence="3 4">
    <name type="scientific">Parafrankia soli</name>
    <dbReference type="NCBI Taxonomy" id="2599596"/>
    <lineage>
        <taxon>Bacteria</taxon>
        <taxon>Bacillati</taxon>
        <taxon>Actinomycetota</taxon>
        <taxon>Actinomycetes</taxon>
        <taxon>Frankiales</taxon>
        <taxon>Frankiaceae</taxon>
        <taxon>Parafrankia</taxon>
    </lineage>
</organism>
<dbReference type="RefSeq" id="WP_071065377.1">
    <property type="nucleotide sequence ID" value="NZ_MAXA01000232.1"/>
</dbReference>
<name>A0A1S1PQT3_9ACTN</name>
<dbReference type="AlphaFoldDB" id="A0A1S1PQT3"/>
<keyword evidence="2" id="KW-1133">Transmembrane helix</keyword>
<keyword evidence="2" id="KW-0472">Membrane</keyword>
<evidence type="ECO:0000256" key="1">
    <source>
        <dbReference type="SAM" id="MobiDB-lite"/>
    </source>
</evidence>
<keyword evidence="4" id="KW-1185">Reference proteome</keyword>
<sequence>MALRKKPAGAGGEPVLAAAGGSGTMGGGAARRPGGTGAAGSRAGARGGAQKAGDPKAGGPTGGAPKGGSPKAGGKARRAGRSDQAGQSGPSDPPAKAGRNARAATPPPPAGGGGEPGGARARLAQIRLVYKITKQRDPRVLWLSLLGLAGPIAVGVILGVFVGPLYVWLPIAVLLGLVVALNVFSRRVQKTAYAEMEGKPGAAAGVVERMRGDWRLTPAVGVNRHQDVVHRVVCRAGVILIAEGRGRGPRELLVAEKRRIRKIVGEAPLLDYVVGNGEGEIPLPKLQSTLMRLRRELRKRDVDALDRRLKAVSAPALPIPKGPIPRNIPRGGRLR</sequence>
<feature type="transmembrane region" description="Helical" evidence="2">
    <location>
        <begin position="140"/>
        <end position="161"/>
    </location>
</feature>
<reference evidence="4" key="1">
    <citation type="submission" date="2016-07" db="EMBL/GenBank/DDBJ databases">
        <title>Frankia sp. NRRL B-16219 Genome sequencing.</title>
        <authorList>
            <person name="Ghodhbane-Gtari F."/>
            <person name="Swanson E."/>
            <person name="Gueddou A."/>
            <person name="Louati M."/>
            <person name="Nouioui I."/>
            <person name="Hezbri K."/>
            <person name="Abebe-Akele F."/>
            <person name="Simpson S."/>
            <person name="Morris K."/>
            <person name="Thomas K."/>
            <person name="Gtari M."/>
            <person name="Tisa L.S."/>
        </authorList>
    </citation>
    <scope>NUCLEOTIDE SEQUENCE [LARGE SCALE GENOMIC DNA]</scope>
    <source>
        <strain evidence="4">NRRL B-16219</strain>
    </source>
</reference>
<feature type="compositionally biased region" description="Gly residues" evidence="1">
    <location>
        <begin position="20"/>
        <end position="38"/>
    </location>
</feature>
<proteinExistence type="predicted"/>
<feature type="compositionally biased region" description="Low complexity" evidence="1">
    <location>
        <begin position="39"/>
        <end position="58"/>
    </location>
</feature>
<feature type="region of interest" description="Disordered" evidence="1">
    <location>
        <begin position="1"/>
        <end position="118"/>
    </location>
</feature>